<dbReference type="AlphaFoldDB" id="F3Y5Z6"/>
<protein>
    <submittedName>
        <fullName evidence="1">Extrachromosomal origin protein</fullName>
    </submittedName>
</protein>
<reference evidence="1 2" key="1">
    <citation type="journal article" date="2006" name="Nat. Genet.">
        <title>The multidrug-resistant human pathogen Clostridium difficile has a highly mobile, mosaic genome.</title>
        <authorList>
            <person name="Sebaihia M."/>
            <person name="Wren B.W."/>
            <person name="Mullany P."/>
            <person name="Fairweather N.F."/>
            <person name="Minton N."/>
            <person name="Stabler R."/>
            <person name="Thomson N.R."/>
            <person name="Roberts A.P."/>
            <person name="Cerdeno-Tarraga A.M."/>
            <person name="Wang H."/>
            <person name="Holden M.T.G."/>
            <person name="Wright A."/>
            <person name="Churcher C."/>
            <person name="Quail M.A."/>
            <person name="Baker S."/>
            <person name="Bason N."/>
            <person name="Brooks K."/>
            <person name="Chillingworth T."/>
            <person name="Cronin A."/>
            <person name="Davis P."/>
            <person name="Dowd L."/>
            <person name="Fraser A."/>
            <person name="Feltwell T."/>
            <person name="Hance Z."/>
            <person name="Holroyd S."/>
            <person name="Jagels K."/>
            <person name="Moule S."/>
            <person name="Mungall K."/>
            <person name="Price C."/>
            <person name="Rabbinowitsch R."/>
            <person name="Sharp S."/>
            <person name="Simmonds M."/>
            <person name="Steven K."/>
            <person name="Unwin L."/>
            <person name="Whithead S."/>
            <person name="Dupuy B."/>
            <person name="Dougan G."/>
            <person name="Barrell B.and.Parkhill.J."/>
        </authorList>
    </citation>
    <scope>NUCLEOTIDE SEQUENCE [LARGE SCALE GENOMIC DNA]</scope>
    <source>
        <strain evidence="1 2">630</strain>
    </source>
</reference>
<dbReference type="KEGG" id="cdf:CD630_22242"/>
<gene>
    <name evidence="1" type="ordered locus">CD630_22242</name>
</gene>
<dbReference type="EnsemblBacteria" id="CCA62866">
    <property type="protein sequence ID" value="CCA62866"/>
    <property type="gene ID" value="CD630_22242"/>
</dbReference>
<dbReference type="EMBL" id="AM180355">
    <property type="protein sequence ID" value="CCA62866.1"/>
    <property type="molecule type" value="Genomic_DNA"/>
</dbReference>
<name>F3Y5Z6_CLOD6</name>
<dbReference type="Proteomes" id="UP000001978">
    <property type="component" value="Chromosome"/>
</dbReference>
<evidence type="ECO:0000313" key="2">
    <source>
        <dbReference type="Proteomes" id="UP000001978"/>
    </source>
</evidence>
<dbReference type="eggNOG" id="ENOG5033W13">
    <property type="taxonomic scope" value="Bacteria"/>
</dbReference>
<accession>F3Y5Z6</accession>
<evidence type="ECO:0000313" key="1">
    <source>
        <dbReference type="EMBL" id="CCA62866.1"/>
    </source>
</evidence>
<sequence>MRLLFIMTQPESRFSSASLRNFFSPIRKYFDAYSIVKVYFSQIGTSVLFIECITPFYVRSSEVDRWLW</sequence>
<organism evidence="1 2">
    <name type="scientific">Clostridioides difficile (strain 630)</name>
    <name type="common">Peptoclostridium difficile</name>
    <dbReference type="NCBI Taxonomy" id="272563"/>
    <lineage>
        <taxon>Bacteria</taxon>
        <taxon>Bacillati</taxon>
        <taxon>Bacillota</taxon>
        <taxon>Clostridia</taxon>
        <taxon>Peptostreptococcales</taxon>
        <taxon>Peptostreptococcaceae</taxon>
        <taxon>Clostridioides</taxon>
    </lineage>
</organism>
<proteinExistence type="predicted"/>
<reference key="2">
    <citation type="submission" date="2006-06" db="EMBL/GenBank/DDBJ databases">
        <title>Reannotation of the genome sequence of Clostridium difficile strain 630.</title>
        <authorList>
            <person name="Monot M."/>
            <person name="Boursaux-Eude C."/>
            <person name="Thibonnier M."/>
            <person name="Vallenet D."/>
            <person name="Moszer I."/>
            <person name="Medigue C."/>
            <person name="Martin-Verstraete I.and.Dupuy.B."/>
        </authorList>
    </citation>
    <scope>NUCLEOTIDE SEQUENCE</scope>
    <source>
        <strain>630</strain>
    </source>
</reference>